<sequence length="620" mass="69306">MGRQLHMISFNRIHSAVAGVHPTANRKRLLGVELAEGLPERLRSAPHLAKLLEQVKAEAERAKLEPLPELPFSLFHLFASDGSRKPFEGPYFERRKRLLALTLEAWFHPQQEDLETLQNTIWSICDEYTWALPAHVPHTLEGARTSRVAPEQVVDLFAAETAHALAETLYLLGERINPWIGFRVRSEIEKRIFQPLFSTPVTFHWESATHNWASVCGGAVGMAAMLLVEDGERLAGMIDRAVRAMGSFLEGYGADGCCAEGVGYWNYGFGYFVYFAEMLFAYTEGRINLLEGEKIKRISAFPAAVSLTGGTFVNFSDSEPSYIMNPGLLSRVHQRTGQPLPAMSAEAELHVDHCYRFPHTTRNVLWTDPSLFGGELAEGEFYFPDTSWLVDKKRAGGRLFGFAAKGGHNEEPHNHNDLGHFLLHVAGETLLTDLGAGEYTRDYFREGRYGYIHNGSQGHSVPLIGGHTQVAGRSHEAQILEYRREGDTLLFGLELTAAYPDEASLRSLIRTFAWRCDEAGGGAELLLTDTFSFAQTGMEVEETFISLHQPLIGTGSATWRGLKGEVEMRYDAGVFELAQESTETRDHHANPLTVYRTRLKVKEPAAEIRCSCNFICRVLQ</sequence>
<protein>
    <recommendedName>
        <fullName evidence="3">Heparinase</fullName>
    </recommendedName>
</protein>
<proteinExistence type="predicted"/>
<name>A0A4Q9DWA0_9BACL</name>
<dbReference type="AlphaFoldDB" id="A0A4Q9DWA0"/>
<evidence type="ECO:0000313" key="2">
    <source>
        <dbReference type="Proteomes" id="UP000293142"/>
    </source>
</evidence>
<dbReference type="PANTHER" id="PTHR38045:SF1">
    <property type="entry name" value="HEPARINASE II_III-LIKE PROTEIN"/>
    <property type="match status" value="1"/>
</dbReference>
<dbReference type="EMBL" id="SIRE01000007">
    <property type="protein sequence ID" value="TBL79431.1"/>
    <property type="molecule type" value="Genomic_DNA"/>
</dbReference>
<dbReference type="Gene3D" id="1.50.10.100">
    <property type="entry name" value="Chondroitin AC/alginate lyase"/>
    <property type="match status" value="1"/>
</dbReference>
<evidence type="ECO:0000313" key="1">
    <source>
        <dbReference type="EMBL" id="TBL79431.1"/>
    </source>
</evidence>
<dbReference type="SUPFAM" id="SSF48230">
    <property type="entry name" value="Chondroitin AC/alginate lyase"/>
    <property type="match status" value="1"/>
</dbReference>
<dbReference type="Gene3D" id="2.70.98.70">
    <property type="match status" value="1"/>
</dbReference>
<keyword evidence="2" id="KW-1185">Reference proteome</keyword>
<organism evidence="1 2">
    <name type="scientific">Paenibacillus thalictri</name>
    <dbReference type="NCBI Taxonomy" id="2527873"/>
    <lineage>
        <taxon>Bacteria</taxon>
        <taxon>Bacillati</taxon>
        <taxon>Bacillota</taxon>
        <taxon>Bacilli</taxon>
        <taxon>Bacillales</taxon>
        <taxon>Paenibacillaceae</taxon>
        <taxon>Paenibacillus</taxon>
    </lineage>
</organism>
<dbReference type="OrthoDB" id="9793856at2"/>
<reference evidence="1 2" key="1">
    <citation type="submission" date="2019-02" db="EMBL/GenBank/DDBJ databases">
        <title>Paenibacillus sp. nov., isolated from surface-sterilized tissue of Thalictrum simplex L.</title>
        <authorList>
            <person name="Tuo L."/>
        </authorList>
    </citation>
    <scope>NUCLEOTIDE SEQUENCE [LARGE SCALE GENOMIC DNA]</scope>
    <source>
        <strain evidence="1 2">N2SHLJ1</strain>
    </source>
</reference>
<accession>A0A4Q9DWA0</accession>
<dbReference type="PANTHER" id="PTHR38045">
    <property type="entry name" value="CHROMOSOME 1, WHOLE GENOME SHOTGUN SEQUENCE"/>
    <property type="match status" value="1"/>
</dbReference>
<gene>
    <name evidence="1" type="ORF">EYB31_10980</name>
</gene>
<evidence type="ECO:0008006" key="3">
    <source>
        <dbReference type="Google" id="ProtNLM"/>
    </source>
</evidence>
<dbReference type="Proteomes" id="UP000293142">
    <property type="component" value="Unassembled WGS sequence"/>
</dbReference>
<dbReference type="InterPro" id="IPR008929">
    <property type="entry name" value="Chondroitin_lyas"/>
</dbReference>
<comment type="caution">
    <text evidence="1">The sequence shown here is derived from an EMBL/GenBank/DDBJ whole genome shotgun (WGS) entry which is preliminary data.</text>
</comment>